<dbReference type="InterPro" id="IPR036236">
    <property type="entry name" value="Znf_C2H2_sf"/>
</dbReference>
<dbReference type="AlphaFoldDB" id="A0AAN8Z0C5"/>
<keyword evidence="3" id="KW-0862">Zinc</keyword>
<dbReference type="GO" id="GO:0003677">
    <property type="term" value="F:DNA binding"/>
    <property type="evidence" value="ECO:0007669"/>
    <property type="project" value="InterPro"/>
</dbReference>
<protein>
    <submittedName>
        <fullName evidence="6">Zinc finger, BED-type</fullName>
    </submittedName>
</protein>
<evidence type="ECO:0000256" key="1">
    <source>
        <dbReference type="ARBA" id="ARBA00022723"/>
    </source>
</evidence>
<gene>
    <name evidence="6" type="ORF">RJ641_015571</name>
</gene>
<dbReference type="Pfam" id="PF02892">
    <property type="entry name" value="zf-BED"/>
    <property type="match status" value="1"/>
</dbReference>
<proteinExistence type="predicted"/>
<evidence type="ECO:0000313" key="7">
    <source>
        <dbReference type="Proteomes" id="UP001370490"/>
    </source>
</evidence>
<reference evidence="6 7" key="1">
    <citation type="submission" date="2023-12" db="EMBL/GenBank/DDBJ databases">
        <title>A high-quality genome assembly for Dillenia turbinata (Dilleniales).</title>
        <authorList>
            <person name="Chanderbali A."/>
        </authorList>
    </citation>
    <scope>NUCLEOTIDE SEQUENCE [LARGE SCALE GENOMIC DNA]</scope>
    <source>
        <strain evidence="6">LSX21</strain>
        <tissue evidence="6">Leaf</tissue>
    </source>
</reference>
<dbReference type="SMART" id="SM00614">
    <property type="entry name" value="ZnF_BED"/>
    <property type="match status" value="1"/>
</dbReference>
<keyword evidence="1" id="KW-0479">Metal-binding</keyword>
<accession>A0AAN8Z0C5</accession>
<keyword evidence="2 4" id="KW-0863">Zinc-finger</keyword>
<dbReference type="GO" id="GO:0008270">
    <property type="term" value="F:zinc ion binding"/>
    <property type="evidence" value="ECO:0007669"/>
    <property type="project" value="UniProtKB-KW"/>
</dbReference>
<evidence type="ECO:0000256" key="4">
    <source>
        <dbReference type="PROSITE-ProRule" id="PRU00027"/>
    </source>
</evidence>
<dbReference type="SUPFAM" id="SSF57667">
    <property type="entry name" value="beta-beta-alpha zinc fingers"/>
    <property type="match status" value="1"/>
</dbReference>
<dbReference type="Proteomes" id="UP001370490">
    <property type="component" value="Unassembled WGS sequence"/>
</dbReference>
<keyword evidence="7" id="KW-1185">Reference proteome</keyword>
<feature type="domain" description="BED-type" evidence="5">
    <location>
        <begin position="55"/>
        <end position="111"/>
    </location>
</feature>
<evidence type="ECO:0000256" key="3">
    <source>
        <dbReference type="ARBA" id="ARBA00022833"/>
    </source>
</evidence>
<evidence type="ECO:0000259" key="5">
    <source>
        <dbReference type="PROSITE" id="PS50808"/>
    </source>
</evidence>
<organism evidence="6 7">
    <name type="scientific">Dillenia turbinata</name>
    <dbReference type="NCBI Taxonomy" id="194707"/>
    <lineage>
        <taxon>Eukaryota</taxon>
        <taxon>Viridiplantae</taxon>
        <taxon>Streptophyta</taxon>
        <taxon>Embryophyta</taxon>
        <taxon>Tracheophyta</taxon>
        <taxon>Spermatophyta</taxon>
        <taxon>Magnoliopsida</taxon>
        <taxon>eudicotyledons</taxon>
        <taxon>Gunneridae</taxon>
        <taxon>Pentapetalae</taxon>
        <taxon>Dilleniales</taxon>
        <taxon>Dilleniaceae</taxon>
        <taxon>Dillenia</taxon>
    </lineage>
</organism>
<evidence type="ECO:0000256" key="2">
    <source>
        <dbReference type="ARBA" id="ARBA00022771"/>
    </source>
</evidence>
<evidence type="ECO:0000313" key="6">
    <source>
        <dbReference type="EMBL" id="KAK6919667.1"/>
    </source>
</evidence>
<dbReference type="PROSITE" id="PS50808">
    <property type="entry name" value="ZF_BED"/>
    <property type="match status" value="1"/>
</dbReference>
<dbReference type="InterPro" id="IPR003656">
    <property type="entry name" value="Znf_BED"/>
</dbReference>
<name>A0AAN8Z0C5_9MAGN</name>
<sequence>MPPTLQMSSMGQNVEHDVTVENPSNLPPCSTQPLPFAVPEQATNSMKPPLPKVRMKKSSAWNHFNEVEGYPKYDKKTSCKYCKTLIGCSSPKGTTPLYNHMARCKKYPYNVWKLWGLSKANREFLSSKEWKPWATRILTQAVGNPMVADLVGLEEVEFFGSILDFASRRAWLPIDKSSKGRGESGGLDLSEHSQECNCLRWDKVMIDGKDKNDVLSRDRIQRIYRQLHNLLVREALLHPDG</sequence>
<dbReference type="EMBL" id="JBAMMX010000021">
    <property type="protein sequence ID" value="KAK6919667.1"/>
    <property type="molecule type" value="Genomic_DNA"/>
</dbReference>
<comment type="caution">
    <text evidence="6">The sequence shown here is derived from an EMBL/GenBank/DDBJ whole genome shotgun (WGS) entry which is preliminary data.</text>
</comment>